<proteinExistence type="predicted"/>
<evidence type="ECO:0000313" key="1">
    <source>
        <dbReference type="Proteomes" id="UP000095286"/>
    </source>
</evidence>
<name>A0AC35U370_9BILA</name>
<dbReference type="WBParaSite" id="RSKR_0000697850.1">
    <property type="protein sequence ID" value="RSKR_0000697850.1"/>
    <property type="gene ID" value="RSKR_0000697850"/>
</dbReference>
<sequence>MQAREIMDNEPSLWNLPHHMKRLLRNFCMQSRRGHPRCSEVPPPRSQMPDSGPRDYDGNNEGNNSEEVVQTNPVPPPLNIVKKPIVSPPTAPRPSPVLRPPPRVTPTNPINNPPTNGHPHGPPGVG</sequence>
<dbReference type="Proteomes" id="UP000095286">
    <property type="component" value="Unplaced"/>
</dbReference>
<evidence type="ECO:0000313" key="2">
    <source>
        <dbReference type="WBParaSite" id="RSKR_0000697850.1"/>
    </source>
</evidence>
<protein>
    <submittedName>
        <fullName evidence="2">Formin-like protein 5</fullName>
    </submittedName>
</protein>
<accession>A0AC35U370</accession>
<reference evidence="2" key="1">
    <citation type="submission" date="2016-11" db="UniProtKB">
        <authorList>
            <consortium name="WormBaseParasite"/>
        </authorList>
    </citation>
    <scope>IDENTIFICATION</scope>
    <source>
        <strain evidence="2">KR3021</strain>
    </source>
</reference>
<organism evidence="1 2">
    <name type="scientific">Rhabditophanes sp. KR3021</name>
    <dbReference type="NCBI Taxonomy" id="114890"/>
    <lineage>
        <taxon>Eukaryota</taxon>
        <taxon>Metazoa</taxon>
        <taxon>Ecdysozoa</taxon>
        <taxon>Nematoda</taxon>
        <taxon>Chromadorea</taxon>
        <taxon>Rhabditida</taxon>
        <taxon>Tylenchina</taxon>
        <taxon>Panagrolaimomorpha</taxon>
        <taxon>Strongyloidoidea</taxon>
        <taxon>Alloionematidae</taxon>
        <taxon>Rhabditophanes</taxon>
    </lineage>
</organism>